<dbReference type="AlphaFoldDB" id="A0A8H7VNL2"/>
<dbReference type="InterPro" id="IPR025164">
    <property type="entry name" value="Toastrack_DUF4097"/>
</dbReference>
<dbReference type="Proteomes" id="UP000646827">
    <property type="component" value="Unassembled WGS sequence"/>
</dbReference>
<keyword evidence="3" id="KW-1185">Reference proteome</keyword>
<sequence>MMMNAIVIDVYQNGLLLSVEPCIITASSSVELEDQSTTALLESTSSSNGYWCPQPSDSWETVTSEFTVPASIYKGLDIQQKTSKYVNFQTGYANVVVDDTIDETTVRFDVSFYNSDDQDFVEIRTEERKSDGLLFLVIDLKHPHPVDNYRICLKVDVTVTLSSASVLNTLALSLPNEVITVHGDDNPVFSNLVLRTANGHITTTEFVTSDSVVLSTANGGIKTSGLRGNNINLSTANGHIDADVDSLSGNLIGSSANGGIDVNIASISGTSNEVNLSTSNGNIDVSLPDAFETSFDLSTVVGRAKIQSNDHPEKIHYKGSHKARHIQGYYEEL</sequence>
<evidence type="ECO:0000259" key="1">
    <source>
        <dbReference type="Pfam" id="PF13349"/>
    </source>
</evidence>
<evidence type="ECO:0000313" key="3">
    <source>
        <dbReference type="Proteomes" id="UP000646827"/>
    </source>
</evidence>
<organism evidence="2 3">
    <name type="scientific">Circinella minor</name>
    <dbReference type="NCBI Taxonomy" id="1195481"/>
    <lineage>
        <taxon>Eukaryota</taxon>
        <taxon>Fungi</taxon>
        <taxon>Fungi incertae sedis</taxon>
        <taxon>Mucoromycota</taxon>
        <taxon>Mucoromycotina</taxon>
        <taxon>Mucoromycetes</taxon>
        <taxon>Mucorales</taxon>
        <taxon>Lichtheimiaceae</taxon>
        <taxon>Circinella</taxon>
    </lineage>
</organism>
<comment type="caution">
    <text evidence="2">The sequence shown here is derived from an EMBL/GenBank/DDBJ whole genome shotgun (WGS) entry which is preliminary data.</text>
</comment>
<dbReference type="OrthoDB" id="2287180at2759"/>
<gene>
    <name evidence="2" type="ORF">INT45_008529</name>
</gene>
<proteinExistence type="predicted"/>
<dbReference type="EMBL" id="JAEPRB010000009">
    <property type="protein sequence ID" value="KAG2227285.1"/>
    <property type="molecule type" value="Genomic_DNA"/>
</dbReference>
<feature type="domain" description="DUF4097" evidence="1">
    <location>
        <begin position="83"/>
        <end position="314"/>
    </location>
</feature>
<protein>
    <recommendedName>
        <fullName evidence="1">DUF4097 domain-containing protein</fullName>
    </recommendedName>
</protein>
<name>A0A8H7VNL2_9FUNG</name>
<accession>A0A8H7VNL2</accession>
<evidence type="ECO:0000313" key="2">
    <source>
        <dbReference type="EMBL" id="KAG2227285.1"/>
    </source>
</evidence>
<reference evidence="2 3" key="1">
    <citation type="submission" date="2020-12" db="EMBL/GenBank/DDBJ databases">
        <title>Metabolic potential, ecology and presence of endohyphal bacteria is reflected in genomic diversity of Mucoromycotina.</title>
        <authorList>
            <person name="Muszewska A."/>
            <person name="Okrasinska A."/>
            <person name="Steczkiewicz K."/>
            <person name="Drgas O."/>
            <person name="Orlowska M."/>
            <person name="Perlinska-Lenart U."/>
            <person name="Aleksandrzak-Piekarczyk T."/>
            <person name="Szatraj K."/>
            <person name="Zielenkiewicz U."/>
            <person name="Pilsyk S."/>
            <person name="Malc E."/>
            <person name="Mieczkowski P."/>
            <person name="Kruszewska J.S."/>
            <person name="Biernat P."/>
            <person name="Pawlowska J."/>
        </authorList>
    </citation>
    <scope>NUCLEOTIDE SEQUENCE [LARGE SCALE GENOMIC DNA]</scope>
    <source>
        <strain evidence="2 3">CBS 142.35</strain>
    </source>
</reference>
<dbReference type="Pfam" id="PF13349">
    <property type="entry name" value="DUF4097"/>
    <property type="match status" value="1"/>
</dbReference>